<evidence type="ECO:0000256" key="1">
    <source>
        <dbReference type="ARBA" id="ARBA00001917"/>
    </source>
</evidence>
<evidence type="ECO:0000256" key="9">
    <source>
        <dbReference type="ARBA" id="ARBA00038313"/>
    </source>
</evidence>
<evidence type="ECO:0000259" key="18">
    <source>
        <dbReference type="Pfam" id="PF01207"/>
    </source>
</evidence>
<reference evidence="19" key="1">
    <citation type="submission" date="2022-07" db="EMBL/GenBank/DDBJ databases">
        <title>Phylogenomic reconstructions and comparative analyses of Kickxellomycotina fungi.</title>
        <authorList>
            <person name="Reynolds N.K."/>
            <person name="Stajich J.E."/>
            <person name="Barry K."/>
            <person name="Grigoriev I.V."/>
            <person name="Crous P."/>
            <person name="Smith M.E."/>
        </authorList>
    </citation>
    <scope>NUCLEOTIDE SEQUENCE</scope>
    <source>
        <strain evidence="19">RSA 1196</strain>
    </source>
</reference>
<dbReference type="SUPFAM" id="SSF51395">
    <property type="entry name" value="FMN-linked oxidoreductases"/>
    <property type="match status" value="1"/>
</dbReference>
<feature type="domain" description="DUS-like FMN-binding" evidence="18">
    <location>
        <begin position="49"/>
        <end position="329"/>
    </location>
</feature>
<evidence type="ECO:0000256" key="7">
    <source>
        <dbReference type="ARBA" id="ARBA00023002"/>
    </source>
</evidence>
<proteinExistence type="inferred from homology"/>
<dbReference type="PROSITE" id="PS01136">
    <property type="entry name" value="UPF0034"/>
    <property type="match status" value="1"/>
</dbReference>
<dbReference type="PANTHER" id="PTHR11082">
    <property type="entry name" value="TRNA-DIHYDROURIDINE SYNTHASE"/>
    <property type="match status" value="1"/>
</dbReference>
<feature type="compositionally biased region" description="Polar residues" evidence="17">
    <location>
        <begin position="439"/>
        <end position="450"/>
    </location>
</feature>
<dbReference type="Pfam" id="PF01207">
    <property type="entry name" value="Dus"/>
    <property type="match status" value="1"/>
</dbReference>
<evidence type="ECO:0000313" key="19">
    <source>
        <dbReference type="EMBL" id="KAJ1966420.1"/>
    </source>
</evidence>
<evidence type="ECO:0000256" key="5">
    <source>
        <dbReference type="ARBA" id="ARBA00022694"/>
    </source>
</evidence>
<dbReference type="Proteomes" id="UP001150925">
    <property type="component" value="Unassembled WGS sequence"/>
</dbReference>
<comment type="caution">
    <text evidence="19">The sequence shown here is derived from an EMBL/GenBank/DDBJ whole genome shotgun (WGS) entry which is preliminary data.</text>
</comment>
<feature type="region of interest" description="Disordered" evidence="17">
    <location>
        <begin position="378"/>
        <end position="397"/>
    </location>
</feature>
<gene>
    <name evidence="19" type="primary">DUS1</name>
    <name evidence="19" type="ORF">IWQ62_002428</name>
</gene>
<dbReference type="Gene3D" id="3.20.20.70">
    <property type="entry name" value="Aldolase class I"/>
    <property type="match status" value="1"/>
</dbReference>
<keyword evidence="4" id="KW-0507">mRNA processing</keyword>
<evidence type="ECO:0000256" key="15">
    <source>
        <dbReference type="ARBA" id="ARBA00049447"/>
    </source>
</evidence>
<dbReference type="EMBL" id="JANBPY010000513">
    <property type="protein sequence ID" value="KAJ1966420.1"/>
    <property type="molecule type" value="Genomic_DNA"/>
</dbReference>
<keyword evidence="6" id="KW-0521">NADP</keyword>
<dbReference type="GO" id="GO:0050660">
    <property type="term" value="F:flavin adenine dinucleotide binding"/>
    <property type="evidence" value="ECO:0007669"/>
    <property type="project" value="InterPro"/>
</dbReference>
<evidence type="ECO:0000256" key="10">
    <source>
        <dbReference type="ARBA" id="ARBA00038890"/>
    </source>
</evidence>
<evidence type="ECO:0000256" key="4">
    <source>
        <dbReference type="ARBA" id="ARBA00022664"/>
    </source>
</evidence>
<evidence type="ECO:0000256" key="14">
    <source>
        <dbReference type="ARBA" id="ARBA00048934"/>
    </source>
</evidence>
<name>A0A9W8E3V4_9FUNG</name>
<evidence type="ECO:0000256" key="12">
    <source>
        <dbReference type="ARBA" id="ARBA00047652"/>
    </source>
</evidence>
<dbReference type="InterPro" id="IPR018517">
    <property type="entry name" value="tRNA_hU_synthase_CS"/>
</dbReference>
<dbReference type="AlphaFoldDB" id="A0A9W8E3V4"/>
<comment type="catalytic activity">
    <reaction evidence="13">
        <text>a 5,6-dihydrouridine in mRNA + NAD(+) = a uridine in mRNA + NADH + H(+)</text>
        <dbReference type="Rhea" id="RHEA:69851"/>
        <dbReference type="Rhea" id="RHEA-COMP:14658"/>
        <dbReference type="Rhea" id="RHEA-COMP:17789"/>
        <dbReference type="ChEBI" id="CHEBI:15378"/>
        <dbReference type="ChEBI" id="CHEBI:57540"/>
        <dbReference type="ChEBI" id="CHEBI:57945"/>
        <dbReference type="ChEBI" id="CHEBI:65315"/>
        <dbReference type="ChEBI" id="CHEBI:74443"/>
    </reaction>
    <physiologicalReaction direction="right-to-left" evidence="13">
        <dbReference type="Rhea" id="RHEA:69853"/>
    </physiologicalReaction>
</comment>
<keyword evidence="5" id="KW-0819">tRNA processing</keyword>
<evidence type="ECO:0000313" key="20">
    <source>
        <dbReference type="Proteomes" id="UP001150925"/>
    </source>
</evidence>
<comment type="catalytic activity">
    <reaction evidence="12">
        <text>5,6-dihydrouridine(16) in tRNA + NADP(+) = uridine(16) in tRNA + NADPH + H(+)</text>
        <dbReference type="Rhea" id="RHEA:53376"/>
        <dbReference type="Rhea" id="RHEA-COMP:13543"/>
        <dbReference type="Rhea" id="RHEA-COMP:13544"/>
        <dbReference type="ChEBI" id="CHEBI:15378"/>
        <dbReference type="ChEBI" id="CHEBI:57783"/>
        <dbReference type="ChEBI" id="CHEBI:58349"/>
        <dbReference type="ChEBI" id="CHEBI:65315"/>
        <dbReference type="ChEBI" id="CHEBI:74443"/>
        <dbReference type="EC" id="1.3.1.88"/>
    </reaction>
    <physiologicalReaction direction="right-to-left" evidence="12">
        <dbReference type="Rhea" id="RHEA:53378"/>
    </physiologicalReaction>
</comment>
<keyword evidence="8" id="KW-0520">NAD</keyword>
<dbReference type="OrthoDB" id="272303at2759"/>
<comment type="similarity">
    <text evidence="9">Belongs to the Dus family. Dus1 subfamily.</text>
</comment>
<keyword evidence="7 19" id="KW-0560">Oxidoreductase</keyword>
<protein>
    <recommendedName>
        <fullName evidence="10">tRNA-dihydrouridine(16/17) synthase [NAD(P)(+)]</fullName>
        <ecNumber evidence="10">1.3.1.88</ecNumber>
    </recommendedName>
</protein>
<accession>A0A9W8E3V4</accession>
<comment type="catalytic activity">
    <reaction evidence="14">
        <text>5,6-dihydrouridine(16) in tRNA + NAD(+) = uridine(16) in tRNA + NADH + H(+)</text>
        <dbReference type="Rhea" id="RHEA:53380"/>
        <dbReference type="Rhea" id="RHEA-COMP:13543"/>
        <dbReference type="Rhea" id="RHEA-COMP:13544"/>
        <dbReference type="ChEBI" id="CHEBI:15378"/>
        <dbReference type="ChEBI" id="CHEBI:57540"/>
        <dbReference type="ChEBI" id="CHEBI:57945"/>
        <dbReference type="ChEBI" id="CHEBI:65315"/>
        <dbReference type="ChEBI" id="CHEBI:74443"/>
        <dbReference type="EC" id="1.3.1.88"/>
    </reaction>
    <physiologicalReaction direction="right-to-left" evidence="14">
        <dbReference type="Rhea" id="RHEA:53382"/>
    </physiologicalReaction>
</comment>
<dbReference type="GO" id="GO:0017150">
    <property type="term" value="F:tRNA dihydrouridine synthase activity"/>
    <property type="evidence" value="ECO:0007669"/>
    <property type="project" value="InterPro"/>
</dbReference>
<keyword evidence="20" id="KW-1185">Reference proteome</keyword>
<dbReference type="EC" id="1.3.1.88" evidence="10"/>
<evidence type="ECO:0000256" key="8">
    <source>
        <dbReference type="ARBA" id="ARBA00023027"/>
    </source>
</evidence>
<dbReference type="CDD" id="cd02801">
    <property type="entry name" value="DUS_like_FMN"/>
    <property type="match status" value="1"/>
</dbReference>
<feature type="region of interest" description="Disordered" evidence="17">
    <location>
        <begin position="404"/>
        <end position="475"/>
    </location>
</feature>
<keyword evidence="2" id="KW-0285">Flavoprotein</keyword>
<dbReference type="GO" id="GO:0006397">
    <property type="term" value="P:mRNA processing"/>
    <property type="evidence" value="ECO:0007669"/>
    <property type="project" value="UniProtKB-KW"/>
</dbReference>
<comment type="cofactor">
    <cofactor evidence="1">
        <name>FMN</name>
        <dbReference type="ChEBI" id="CHEBI:58210"/>
    </cofactor>
</comment>
<evidence type="ECO:0000256" key="6">
    <source>
        <dbReference type="ARBA" id="ARBA00022857"/>
    </source>
</evidence>
<evidence type="ECO:0000256" key="16">
    <source>
        <dbReference type="ARBA" id="ARBA00049467"/>
    </source>
</evidence>
<dbReference type="InterPro" id="IPR035587">
    <property type="entry name" value="DUS-like_FMN-bd"/>
</dbReference>
<feature type="region of interest" description="Disordered" evidence="17">
    <location>
        <begin position="1"/>
        <end position="25"/>
    </location>
</feature>
<comment type="catalytic activity">
    <reaction evidence="11">
        <text>5,6-dihydrouridine(17) in tRNA + NAD(+) = uridine(17) in tRNA + NADH + H(+)</text>
        <dbReference type="Rhea" id="RHEA:53372"/>
        <dbReference type="Rhea" id="RHEA-COMP:13541"/>
        <dbReference type="Rhea" id="RHEA-COMP:13542"/>
        <dbReference type="ChEBI" id="CHEBI:15378"/>
        <dbReference type="ChEBI" id="CHEBI:57540"/>
        <dbReference type="ChEBI" id="CHEBI:57945"/>
        <dbReference type="ChEBI" id="CHEBI:65315"/>
        <dbReference type="ChEBI" id="CHEBI:74443"/>
        <dbReference type="EC" id="1.3.1.88"/>
    </reaction>
    <physiologicalReaction direction="right-to-left" evidence="11">
        <dbReference type="Rhea" id="RHEA:53374"/>
    </physiologicalReaction>
</comment>
<evidence type="ECO:0000256" key="3">
    <source>
        <dbReference type="ARBA" id="ARBA00022643"/>
    </source>
</evidence>
<feature type="compositionally biased region" description="Polar residues" evidence="17">
    <location>
        <begin position="10"/>
        <end position="25"/>
    </location>
</feature>
<evidence type="ECO:0000256" key="11">
    <source>
        <dbReference type="ARBA" id="ARBA00047287"/>
    </source>
</evidence>
<organism evidence="19 20">
    <name type="scientific">Dispira parvispora</name>
    <dbReference type="NCBI Taxonomy" id="1520584"/>
    <lineage>
        <taxon>Eukaryota</taxon>
        <taxon>Fungi</taxon>
        <taxon>Fungi incertae sedis</taxon>
        <taxon>Zoopagomycota</taxon>
        <taxon>Kickxellomycotina</taxon>
        <taxon>Dimargaritomycetes</taxon>
        <taxon>Dimargaritales</taxon>
        <taxon>Dimargaritaceae</taxon>
        <taxon>Dispira</taxon>
    </lineage>
</organism>
<comment type="catalytic activity">
    <reaction evidence="16">
        <text>5,6-dihydrouridine(17) in tRNA + NADP(+) = uridine(17) in tRNA + NADPH + H(+)</text>
        <dbReference type="Rhea" id="RHEA:53368"/>
        <dbReference type="Rhea" id="RHEA-COMP:13541"/>
        <dbReference type="Rhea" id="RHEA-COMP:13542"/>
        <dbReference type="ChEBI" id="CHEBI:15378"/>
        <dbReference type="ChEBI" id="CHEBI:57783"/>
        <dbReference type="ChEBI" id="CHEBI:58349"/>
        <dbReference type="ChEBI" id="CHEBI:65315"/>
        <dbReference type="ChEBI" id="CHEBI:74443"/>
        <dbReference type="EC" id="1.3.1.88"/>
    </reaction>
    <physiologicalReaction direction="right-to-left" evidence="16">
        <dbReference type="Rhea" id="RHEA:53370"/>
    </physiologicalReaction>
</comment>
<evidence type="ECO:0000256" key="17">
    <source>
        <dbReference type="SAM" id="MobiDB-lite"/>
    </source>
</evidence>
<feature type="compositionally biased region" description="Polar residues" evidence="17">
    <location>
        <begin position="382"/>
        <end position="397"/>
    </location>
</feature>
<dbReference type="InterPro" id="IPR013785">
    <property type="entry name" value="Aldolase_TIM"/>
</dbReference>
<sequence>MAAHCDTRENASNSHPETETLSTTRAVTSEKLQGYDFYHKALRGAKYIVAPMVDQSELAWRMLSRRYGGQVCYTPMFHARLFSDPAHKRYFTEHWQSNAADRPLIVQFCANDPETLLQAAIRVQDQCDAVDINLGCPQTIAQRGHYGSFLMEEWDLIARMVAILHQNLKVPVTCKIRVFPEIEKTVAYAKMLEAAGCQLLTVHGRLREQRGHKTGLADWNKIRHVKEAVSIPVFANGNILYLEDVDRCLQETGADGVMVAESNLYNPAFFSGQYLPSYQLATEYLDICRTVPTPISAIRAHLFKLFKPSLPHHVDLRDQLAKFRTLEEVIVVVQELSQRLQEEASQHPPFDITKATKDEHGLYQIPHWICQPCVRPPQVPPATSNPKSSRLPPSNGVNKEVQSLLTDAPVDKDTVVTAPPPKRTTEATPSDIKKRARVQLQTDNDTTGKGQPTRRALSEANANQSENRRRHQKAKCRHCRNMASPSCPHQRCKICCRERKLRPNQEEVNDSPIAEHPVLCEAHQSKLNPIA</sequence>
<evidence type="ECO:0000256" key="13">
    <source>
        <dbReference type="ARBA" id="ARBA00048342"/>
    </source>
</evidence>
<dbReference type="PANTHER" id="PTHR11082:SF5">
    <property type="entry name" value="TRNA-DIHYDROURIDINE(16_17) SYNTHASE [NAD(P)(+)]-LIKE"/>
    <property type="match status" value="1"/>
</dbReference>
<comment type="catalytic activity">
    <reaction evidence="15">
        <text>a 5,6-dihydrouridine in mRNA + NADP(+) = a uridine in mRNA + NADPH + H(+)</text>
        <dbReference type="Rhea" id="RHEA:69855"/>
        <dbReference type="Rhea" id="RHEA-COMP:14658"/>
        <dbReference type="Rhea" id="RHEA-COMP:17789"/>
        <dbReference type="ChEBI" id="CHEBI:15378"/>
        <dbReference type="ChEBI" id="CHEBI:57783"/>
        <dbReference type="ChEBI" id="CHEBI:58349"/>
        <dbReference type="ChEBI" id="CHEBI:65315"/>
        <dbReference type="ChEBI" id="CHEBI:74443"/>
    </reaction>
    <physiologicalReaction direction="right-to-left" evidence="15">
        <dbReference type="Rhea" id="RHEA:69857"/>
    </physiologicalReaction>
</comment>
<keyword evidence="3" id="KW-0288">FMN</keyword>
<evidence type="ECO:0000256" key="2">
    <source>
        <dbReference type="ARBA" id="ARBA00022630"/>
    </source>
</evidence>